<dbReference type="RefSeq" id="WP_346101351.1">
    <property type="nucleotide sequence ID" value="NZ_BAAAMU010000003.1"/>
</dbReference>
<dbReference type="EMBL" id="BAAAMU010000003">
    <property type="protein sequence ID" value="GAA1613188.1"/>
    <property type="molecule type" value="Genomic_DNA"/>
</dbReference>
<reference evidence="2" key="1">
    <citation type="journal article" date="2019" name="Int. J. Syst. Evol. Microbiol.">
        <title>The Global Catalogue of Microorganisms (GCM) 10K type strain sequencing project: providing services to taxonomists for standard genome sequencing and annotation.</title>
        <authorList>
            <consortium name="The Broad Institute Genomics Platform"/>
            <consortium name="The Broad Institute Genome Sequencing Center for Infectious Disease"/>
            <person name="Wu L."/>
            <person name="Ma J."/>
        </authorList>
    </citation>
    <scope>NUCLEOTIDE SEQUENCE [LARGE SCALE GENOMIC DNA]</scope>
    <source>
        <strain evidence="2">JCM 13929</strain>
    </source>
</reference>
<protein>
    <submittedName>
        <fullName evidence="1">Uncharacterized protein</fullName>
    </submittedName>
</protein>
<sequence>MKQRVYPTGRQITGLHSFFVTSRGTWHRRLGSYPIQVVERDTARPLYESADMTITGHAPRYVYGERHGSPAGA</sequence>
<evidence type="ECO:0000313" key="1">
    <source>
        <dbReference type="EMBL" id="GAA1613188.1"/>
    </source>
</evidence>
<proteinExistence type="predicted"/>
<accession>A0ABP4QJ30</accession>
<gene>
    <name evidence="1" type="ORF">GCM10009733_006580</name>
</gene>
<evidence type="ECO:0000313" key="2">
    <source>
        <dbReference type="Proteomes" id="UP001500064"/>
    </source>
</evidence>
<organism evidence="1 2">
    <name type="scientific">Nonomuraea maheshkhaliensis</name>
    <dbReference type="NCBI Taxonomy" id="419590"/>
    <lineage>
        <taxon>Bacteria</taxon>
        <taxon>Bacillati</taxon>
        <taxon>Actinomycetota</taxon>
        <taxon>Actinomycetes</taxon>
        <taxon>Streptosporangiales</taxon>
        <taxon>Streptosporangiaceae</taxon>
        <taxon>Nonomuraea</taxon>
    </lineage>
</organism>
<dbReference type="Proteomes" id="UP001500064">
    <property type="component" value="Unassembled WGS sequence"/>
</dbReference>
<keyword evidence="2" id="KW-1185">Reference proteome</keyword>
<comment type="caution">
    <text evidence="1">The sequence shown here is derived from an EMBL/GenBank/DDBJ whole genome shotgun (WGS) entry which is preliminary data.</text>
</comment>
<name>A0ABP4QJ30_9ACTN</name>